<organism evidence="2">
    <name type="scientific">Talaromyces marneffei PM1</name>
    <dbReference type="NCBI Taxonomy" id="1077442"/>
    <lineage>
        <taxon>Eukaryota</taxon>
        <taxon>Fungi</taxon>
        <taxon>Dikarya</taxon>
        <taxon>Ascomycota</taxon>
        <taxon>Pezizomycotina</taxon>
        <taxon>Eurotiomycetes</taxon>
        <taxon>Eurotiomycetidae</taxon>
        <taxon>Eurotiales</taxon>
        <taxon>Trichocomaceae</taxon>
        <taxon>Talaromyces</taxon>
        <taxon>Talaromyces sect. Talaromyces</taxon>
    </lineage>
</organism>
<protein>
    <submittedName>
        <fullName evidence="2">Uncharacterized protein</fullName>
    </submittedName>
</protein>
<feature type="region of interest" description="Disordered" evidence="1">
    <location>
        <begin position="87"/>
        <end position="127"/>
    </location>
</feature>
<evidence type="ECO:0000313" key="2">
    <source>
        <dbReference type="EMBL" id="KFX51097.1"/>
    </source>
</evidence>
<name>A0A093VEY9_TALMA</name>
<dbReference type="AlphaFoldDB" id="A0A093VEY9"/>
<proteinExistence type="predicted"/>
<feature type="region of interest" description="Disordered" evidence="1">
    <location>
        <begin position="253"/>
        <end position="288"/>
    </location>
</feature>
<dbReference type="HOGENOM" id="CLU_967010_0_0_1"/>
<sequence length="288" mass="32008">MTWGQSSKVNKARPYLMSNSVKEVEIDNMPALDQEQDDQDLLDQQLHDSLFGQINDASSLDSASSPQHQRQLDDDFFLPEDDMVDESSAAAADNNTPSAEYGRLASPAPSPLIPTTPAGQVLSPSNKQYKIPPSELAFLKTQVADQPRIPWQWSTTGKKDSSPYKPTAIGKWWYDYWLNSQSDIKIGAAASHVGRIMETELGVQLLGDKRCARCQRDGRECWIYSERGRKQIRHPGSACAHCRAMGPITEGCSVATRRHSKKNDTQPRPGNREIRPLSLEGVSPEGEE</sequence>
<comment type="caution">
    <text evidence="2">The sequence shown here is derived from an EMBL/GenBank/DDBJ whole genome shotgun (WGS) entry which is preliminary data.</text>
</comment>
<dbReference type="EMBL" id="JPOX01000006">
    <property type="protein sequence ID" value="KFX51097.1"/>
    <property type="molecule type" value="Genomic_DNA"/>
</dbReference>
<gene>
    <name evidence="2" type="ORF">GQ26_0063360</name>
</gene>
<evidence type="ECO:0000256" key="1">
    <source>
        <dbReference type="SAM" id="MobiDB-lite"/>
    </source>
</evidence>
<reference key="1">
    <citation type="journal article" date="2014" name="PLoS Genet.">
        <title>Signature Gene Expression Reveals Novel Clues to the Molecular Mechanisms of Dimorphic Transition in Penicillium marneffei.</title>
        <authorList>
            <person name="Yang E."/>
            <person name="Wang G."/>
            <person name="Cai J."/>
            <person name="Woo P.C."/>
            <person name="Lau S.K."/>
            <person name="Yuen K.-Y."/>
            <person name="Chow W.-N."/>
            <person name="Lin X."/>
        </authorList>
    </citation>
    <scope>NUCLEOTIDE SEQUENCE [LARGE SCALE GENOMIC DNA]</scope>
    <source>
        <strain>PM1</strain>
    </source>
</reference>
<accession>A0A093VEY9</accession>
<feature type="compositionally biased region" description="Basic and acidic residues" evidence="1">
    <location>
        <begin position="262"/>
        <end position="275"/>
    </location>
</feature>
<reference evidence="2" key="2">
    <citation type="journal article" date="2014" name="PLoS Genet.">
        <title>Signature gene expression reveals novel clues to the molecular mechanisms of dimorphic transition in Penicillium marneffei.</title>
        <authorList>
            <person name="Yang E."/>
            <person name="Wang G."/>
            <person name="Cai J."/>
            <person name="Woo P.C."/>
            <person name="Lau S.K."/>
            <person name="Yuen K.-Y."/>
            <person name="Chow W.-N."/>
            <person name="Lin X."/>
        </authorList>
    </citation>
    <scope>NUCLEOTIDE SEQUENCE</scope>
    <source>
        <strain evidence="2">PM1</strain>
    </source>
</reference>